<evidence type="ECO:0000313" key="1">
    <source>
        <dbReference type="EnsemblMetazoa" id="OVOC4081.1"/>
    </source>
</evidence>
<reference evidence="1" key="2">
    <citation type="submission" date="2022-06" db="UniProtKB">
        <authorList>
            <consortium name="EnsemblMetazoa"/>
        </authorList>
    </citation>
    <scope>IDENTIFICATION</scope>
</reference>
<organism evidence="1 2">
    <name type="scientific">Onchocerca volvulus</name>
    <dbReference type="NCBI Taxonomy" id="6282"/>
    <lineage>
        <taxon>Eukaryota</taxon>
        <taxon>Metazoa</taxon>
        <taxon>Ecdysozoa</taxon>
        <taxon>Nematoda</taxon>
        <taxon>Chromadorea</taxon>
        <taxon>Rhabditida</taxon>
        <taxon>Spirurina</taxon>
        <taxon>Spiruromorpha</taxon>
        <taxon>Filarioidea</taxon>
        <taxon>Onchocercidae</taxon>
        <taxon>Onchocerca</taxon>
    </lineage>
</organism>
<reference evidence="2" key="1">
    <citation type="submission" date="2013-10" db="EMBL/GenBank/DDBJ databases">
        <title>Genome sequencing of Onchocerca volvulus.</title>
        <authorList>
            <person name="Cotton J."/>
            <person name="Tsai J."/>
            <person name="Stanley E."/>
            <person name="Tracey A."/>
            <person name="Holroyd N."/>
            <person name="Lustigman S."/>
            <person name="Berriman M."/>
        </authorList>
    </citation>
    <scope>NUCLEOTIDE SEQUENCE</scope>
</reference>
<dbReference type="Proteomes" id="UP000024404">
    <property type="component" value="Unassembled WGS sequence"/>
</dbReference>
<proteinExistence type="predicted"/>
<dbReference type="AlphaFoldDB" id="A0A8R1Y0H2"/>
<dbReference type="EnsemblMetazoa" id="OVOC4081.1">
    <property type="protein sequence ID" value="OVOC4081.1"/>
    <property type="gene ID" value="WBGene00240890"/>
</dbReference>
<name>A0A8R1Y0H2_ONCVO</name>
<sequence length="96" mass="10846">MEPMQQSIDHCNTSFCQVWKLQSAVNNQVHIFERSCSTTCITGCITLSDMANSCSSCCQMDGCNTDNRGKQLTGVESFLLHITMIFFYNIINDMFL</sequence>
<evidence type="ECO:0000313" key="2">
    <source>
        <dbReference type="Proteomes" id="UP000024404"/>
    </source>
</evidence>
<accession>A0A8R1Y0H2</accession>
<dbReference type="EMBL" id="CMVM020000124">
    <property type="status" value="NOT_ANNOTATED_CDS"/>
    <property type="molecule type" value="Genomic_DNA"/>
</dbReference>
<keyword evidence="2" id="KW-1185">Reference proteome</keyword>
<protein>
    <submittedName>
        <fullName evidence="1">Uncharacterized protein</fullName>
    </submittedName>
</protein>